<evidence type="ECO:0000256" key="3">
    <source>
        <dbReference type="ARBA" id="ARBA00012219"/>
    </source>
</evidence>
<protein>
    <recommendedName>
        <fullName evidence="4">Pantoate--beta-alanine ligase</fullName>
        <ecNumber evidence="3">6.3.2.1</ecNumber>
    </recommendedName>
    <alternativeName>
        <fullName evidence="10">Pantoate-activating enzyme</fullName>
    </alternativeName>
    <alternativeName>
        <fullName evidence="9">Pantothenate synthetase</fullName>
    </alternativeName>
</protein>
<keyword evidence="8" id="KW-0067">ATP-binding</keyword>
<reference evidence="12 13" key="1">
    <citation type="submission" date="2019-01" db="EMBL/GenBank/DDBJ databases">
        <authorList>
            <person name="Ferrante I. M."/>
        </authorList>
    </citation>
    <scope>NUCLEOTIDE SEQUENCE [LARGE SCALE GENOMIC DNA]</scope>
    <source>
        <strain evidence="12 13">B856</strain>
    </source>
</reference>
<dbReference type="OrthoDB" id="2020436at2759"/>
<evidence type="ECO:0000256" key="5">
    <source>
        <dbReference type="ARBA" id="ARBA00022598"/>
    </source>
</evidence>
<dbReference type="GO" id="GO:0004592">
    <property type="term" value="F:pantoate-beta-alanine ligase activity"/>
    <property type="evidence" value="ECO:0007669"/>
    <property type="project" value="UniProtKB-EC"/>
</dbReference>
<evidence type="ECO:0000256" key="8">
    <source>
        <dbReference type="ARBA" id="ARBA00022840"/>
    </source>
</evidence>
<gene>
    <name evidence="12" type="ORF">PSNMU_V1.4_AUG-EV-PASAV3_0045200</name>
</gene>
<dbReference type="PANTHER" id="PTHR21299">
    <property type="entry name" value="CYTIDYLATE KINASE/PANTOATE-BETA-ALANINE LIGASE"/>
    <property type="match status" value="1"/>
</dbReference>
<dbReference type="AlphaFoldDB" id="A0A448Z6M8"/>
<keyword evidence="6" id="KW-0566">Pantothenate biosynthesis</keyword>
<dbReference type="HAMAP" id="MF_00158">
    <property type="entry name" value="PanC"/>
    <property type="match status" value="1"/>
</dbReference>
<dbReference type="InterPro" id="IPR003721">
    <property type="entry name" value="Pantoate_ligase"/>
</dbReference>
<comment type="pathway">
    <text evidence="1">Cofactor biosynthesis; (R)-pantothenate biosynthesis; (R)-pantothenate from (R)-pantoate and beta-alanine: step 1/1.</text>
</comment>
<dbReference type="Pfam" id="PF02569">
    <property type="entry name" value="Pantoate_ligase"/>
    <property type="match status" value="1"/>
</dbReference>
<dbReference type="GO" id="GO:0005524">
    <property type="term" value="F:ATP binding"/>
    <property type="evidence" value="ECO:0007669"/>
    <property type="project" value="UniProtKB-KW"/>
</dbReference>
<keyword evidence="7" id="KW-0547">Nucleotide-binding</keyword>
<dbReference type="NCBIfam" id="TIGR00125">
    <property type="entry name" value="cyt_tran_rel"/>
    <property type="match status" value="1"/>
</dbReference>
<dbReference type="Gene3D" id="3.40.50.620">
    <property type="entry name" value="HUPs"/>
    <property type="match status" value="1"/>
</dbReference>
<dbReference type="Proteomes" id="UP000291116">
    <property type="component" value="Unassembled WGS sequence"/>
</dbReference>
<proteinExistence type="inferred from homology"/>
<dbReference type="SUPFAM" id="SSF52374">
    <property type="entry name" value="Nucleotidylyl transferase"/>
    <property type="match status" value="1"/>
</dbReference>
<dbReference type="EMBL" id="CAACVS010000137">
    <property type="protein sequence ID" value="VEU37692.1"/>
    <property type="molecule type" value="Genomic_DNA"/>
</dbReference>
<evidence type="ECO:0000313" key="12">
    <source>
        <dbReference type="EMBL" id="VEU37692.1"/>
    </source>
</evidence>
<evidence type="ECO:0000256" key="1">
    <source>
        <dbReference type="ARBA" id="ARBA00004990"/>
    </source>
</evidence>
<evidence type="ECO:0000256" key="10">
    <source>
        <dbReference type="ARBA" id="ARBA00032806"/>
    </source>
</evidence>
<evidence type="ECO:0000256" key="11">
    <source>
        <dbReference type="ARBA" id="ARBA00048258"/>
    </source>
</evidence>
<name>A0A448Z6M8_9STRA</name>
<comment type="catalytic activity">
    <reaction evidence="11">
        <text>(R)-pantoate + beta-alanine + ATP = (R)-pantothenate + AMP + diphosphate + H(+)</text>
        <dbReference type="Rhea" id="RHEA:10912"/>
        <dbReference type="ChEBI" id="CHEBI:15378"/>
        <dbReference type="ChEBI" id="CHEBI:15980"/>
        <dbReference type="ChEBI" id="CHEBI:29032"/>
        <dbReference type="ChEBI" id="CHEBI:30616"/>
        <dbReference type="ChEBI" id="CHEBI:33019"/>
        <dbReference type="ChEBI" id="CHEBI:57966"/>
        <dbReference type="ChEBI" id="CHEBI:456215"/>
        <dbReference type="EC" id="6.3.2.1"/>
    </reaction>
</comment>
<evidence type="ECO:0000256" key="7">
    <source>
        <dbReference type="ARBA" id="ARBA00022741"/>
    </source>
</evidence>
<dbReference type="EC" id="6.3.2.1" evidence="3"/>
<dbReference type="PANTHER" id="PTHR21299:SF1">
    <property type="entry name" value="PANTOATE--BETA-ALANINE LIGASE"/>
    <property type="match status" value="1"/>
</dbReference>
<dbReference type="Gene3D" id="3.30.1300.10">
    <property type="entry name" value="Pantoate-beta-alanine ligase, C-terminal domain"/>
    <property type="match status" value="1"/>
</dbReference>
<evidence type="ECO:0000313" key="13">
    <source>
        <dbReference type="Proteomes" id="UP000291116"/>
    </source>
</evidence>
<keyword evidence="5" id="KW-0436">Ligase</keyword>
<comment type="similarity">
    <text evidence="2">Belongs to the pantothenate synthetase family.</text>
</comment>
<dbReference type="NCBIfam" id="TIGR00018">
    <property type="entry name" value="panC"/>
    <property type="match status" value="1"/>
</dbReference>
<dbReference type="InterPro" id="IPR014729">
    <property type="entry name" value="Rossmann-like_a/b/a_fold"/>
</dbReference>
<dbReference type="CDD" id="cd00560">
    <property type="entry name" value="PanC"/>
    <property type="match status" value="1"/>
</dbReference>
<evidence type="ECO:0000256" key="2">
    <source>
        <dbReference type="ARBA" id="ARBA00009256"/>
    </source>
</evidence>
<evidence type="ECO:0000256" key="6">
    <source>
        <dbReference type="ARBA" id="ARBA00022655"/>
    </source>
</evidence>
<keyword evidence="13" id="KW-1185">Reference proteome</keyword>
<evidence type="ECO:0000256" key="9">
    <source>
        <dbReference type="ARBA" id="ARBA00029902"/>
    </source>
</evidence>
<sequence length="296" mass="32683">MATAAAMRAGPNLYSSVKSFRAFRRSLLPTIRVGFVPTMGALHEGHLSLVKQAMSQNDLVVASIFVNPTQFGEGEDLDVYPRQLERDTELLSNLGVDHMFVPKLEDMYTKDFATYVECKSFDDIPESIVRPGHFRGVATIVTKLFNIVKPTNAYFGQKDAGQCVLIRRIVQDLDMEVNIVVGETVRESDGLAKSSRNAYLSETERPAAAIIYKSLLAAKDAWVRNPLIESSELISITRDVLESEPLVSEIQYVSVESMATMKAVTKPSECEDGTTISLGCIVGSVRLIDNIVLKNE</sequence>
<accession>A0A448Z6M8</accession>
<dbReference type="UniPathway" id="UPA00028">
    <property type="reaction ID" value="UER00005"/>
</dbReference>
<dbReference type="GO" id="GO:0015940">
    <property type="term" value="P:pantothenate biosynthetic process"/>
    <property type="evidence" value="ECO:0007669"/>
    <property type="project" value="UniProtKB-UniPathway"/>
</dbReference>
<dbReference type="InterPro" id="IPR042176">
    <property type="entry name" value="Pantoate_ligase_C"/>
</dbReference>
<organism evidence="12 13">
    <name type="scientific">Pseudo-nitzschia multistriata</name>
    <dbReference type="NCBI Taxonomy" id="183589"/>
    <lineage>
        <taxon>Eukaryota</taxon>
        <taxon>Sar</taxon>
        <taxon>Stramenopiles</taxon>
        <taxon>Ochrophyta</taxon>
        <taxon>Bacillariophyta</taxon>
        <taxon>Bacillariophyceae</taxon>
        <taxon>Bacillariophycidae</taxon>
        <taxon>Bacillariales</taxon>
        <taxon>Bacillariaceae</taxon>
        <taxon>Pseudo-nitzschia</taxon>
    </lineage>
</organism>
<dbReference type="InterPro" id="IPR004821">
    <property type="entry name" value="Cyt_trans-like"/>
</dbReference>
<evidence type="ECO:0000256" key="4">
    <source>
        <dbReference type="ARBA" id="ARBA00015647"/>
    </source>
</evidence>